<sequence length="153" mass="16543">MSCSVSNLIDAIKSALATKQIGQPVSIRLRLVAPSDFIPVAVNELMQLIEAILPGFEGEDLASGRYRVTQHSSGLQTSVMMLSGKGPSVSLTWILSGAQPASLKLLLIGNHGVIRLEEPLEGGWKVDSADSSEVDWHERFQNTISHPQPVPFK</sequence>
<dbReference type="EMBL" id="CP036281">
    <property type="protein sequence ID" value="QDU82104.1"/>
    <property type="molecule type" value="Genomic_DNA"/>
</dbReference>
<dbReference type="KEGG" id="plon:Pla110_38590"/>
<organism evidence="1 2">
    <name type="scientific">Polystyrenella longa</name>
    <dbReference type="NCBI Taxonomy" id="2528007"/>
    <lineage>
        <taxon>Bacteria</taxon>
        <taxon>Pseudomonadati</taxon>
        <taxon>Planctomycetota</taxon>
        <taxon>Planctomycetia</taxon>
        <taxon>Planctomycetales</taxon>
        <taxon>Planctomycetaceae</taxon>
        <taxon>Polystyrenella</taxon>
    </lineage>
</organism>
<name>A0A518CSD8_9PLAN</name>
<protein>
    <submittedName>
        <fullName evidence="1">Uncharacterized protein</fullName>
    </submittedName>
</protein>
<proteinExistence type="predicted"/>
<gene>
    <name evidence="1" type="ORF">Pla110_38590</name>
</gene>
<dbReference type="AlphaFoldDB" id="A0A518CSD8"/>
<evidence type="ECO:0000313" key="2">
    <source>
        <dbReference type="Proteomes" id="UP000317178"/>
    </source>
</evidence>
<dbReference type="Proteomes" id="UP000317178">
    <property type="component" value="Chromosome"/>
</dbReference>
<keyword evidence="2" id="KW-1185">Reference proteome</keyword>
<dbReference type="RefSeq" id="WP_144998012.1">
    <property type="nucleotide sequence ID" value="NZ_CP036281.1"/>
</dbReference>
<accession>A0A518CSD8</accession>
<reference evidence="1 2" key="1">
    <citation type="submission" date="2019-02" db="EMBL/GenBank/DDBJ databases">
        <title>Deep-cultivation of Planctomycetes and their phenomic and genomic characterization uncovers novel biology.</title>
        <authorList>
            <person name="Wiegand S."/>
            <person name="Jogler M."/>
            <person name="Boedeker C."/>
            <person name="Pinto D."/>
            <person name="Vollmers J."/>
            <person name="Rivas-Marin E."/>
            <person name="Kohn T."/>
            <person name="Peeters S.H."/>
            <person name="Heuer A."/>
            <person name="Rast P."/>
            <person name="Oberbeckmann S."/>
            <person name="Bunk B."/>
            <person name="Jeske O."/>
            <person name="Meyerdierks A."/>
            <person name="Storesund J.E."/>
            <person name="Kallscheuer N."/>
            <person name="Luecker S."/>
            <person name="Lage O.M."/>
            <person name="Pohl T."/>
            <person name="Merkel B.J."/>
            <person name="Hornburger P."/>
            <person name="Mueller R.-W."/>
            <person name="Bruemmer F."/>
            <person name="Labrenz M."/>
            <person name="Spormann A.M."/>
            <person name="Op den Camp H."/>
            <person name="Overmann J."/>
            <person name="Amann R."/>
            <person name="Jetten M.S.M."/>
            <person name="Mascher T."/>
            <person name="Medema M.H."/>
            <person name="Devos D.P."/>
            <person name="Kaster A.-K."/>
            <person name="Ovreas L."/>
            <person name="Rohde M."/>
            <person name="Galperin M.Y."/>
            <person name="Jogler C."/>
        </authorList>
    </citation>
    <scope>NUCLEOTIDE SEQUENCE [LARGE SCALE GENOMIC DNA]</scope>
    <source>
        <strain evidence="1 2">Pla110</strain>
    </source>
</reference>
<evidence type="ECO:0000313" key="1">
    <source>
        <dbReference type="EMBL" id="QDU82104.1"/>
    </source>
</evidence>